<name>A0A9P7MQB6_9HYPO</name>
<comment type="caution">
    <text evidence="1">The sequence shown here is derived from an EMBL/GenBank/DDBJ whole genome shotgun (WGS) entry which is preliminary data.</text>
</comment>
<organism evidence="1 4">
    <name type="scientific">Claviceps arundinis</name>
    <dbReference type="NCBI Taxonomy" id="1623583"/>
    <lineage>
        <taxon>Eukaryota</taxon>
        <taxon>Fungi</taxon>
        <taxon>Dikarya</taxon>
        <taxon>Ascomycota</taxon>
        <taxon>Pezizomycotina</taxon>
        <taxon>Sordariomycetes</taxon>
        <taxon>Hypocreomycetidae</taxon>
        <taxon>Hypocreales</taxon>
        <taxon>Clavicipitaceae</taxon>
        <taxon>Claviceps</taxon>
    </lineage>
</organism>
<dbReference type="OrthoDB" id="1911848at2759"/>
<dbReference type="Proteomes" id="UP000784919">
    <property type="component" value="Unassembled WGS sequence"/>
</dbReference>
<keyword evidence="3" id="KW-1185">Reference proteome</keyword>
<proteinExistence type="predicted"/>
<sequence>MSIPLRVRTRSLICQVKTPNKTSTVIRVRRATEGTTDSASRKSLICATSAILIELAHWVTVDKIVISARDAGVTSRRRHCENSRQVLDVDAKVGTIGAHIGEKFENLLASLETQAGEDSTTDEVAQ</sequence>
<dbReference type="Proteomes" id="UP000742024">
    <property type="component" value="Unassembled WGS sequence"/>
</dbReference>
<evidence type="ECO:0000313" key="4">
    <source>
        <dbReference type="Proteomes" id="UP000784919"/>
    </source>
</evidence>
<evidence type="ECO:0000313" key="3">
    <source>
        <dbReference type="Proteomes" id="UP000742024"/>
    </source>
</evidence>
<protein>
    <submittedName>
        <fullName evidence="1">Uncharacterized protein</fullName>
    </submittedName>
</protein>
<accession>A0A9P7MQB6</accession>
<dbReference type="EMBL" id="SRPS01000145">
    <property type="protein sequence ID" value="KAG5965775.1"/>
    <property type="molecule type" value="Genomic_DNA"/>
</dbReference>
<dbReference type="EMBL" id="SRPR01000016">
    <property type="protein sequence ID" value="KAG5966899.1"/>
    <property type="molecule type" value="Genomic_DNA"/>
</dbReference>
<evidence type="ECO:0000313" key="2">
    <source>
        <dbReference type="EMBL" id="KAG5966899.1"/>
    </source>
</evidence>
<reference evidence="1 3" key="1">
    <citation type="journal article" date="2020" name="bioRxiv">
        <title>Whole genome comparisons of ergot fungi reveals the divergence and evolution of species within the genus Claviceps are the result of varying mechanisms driving genome evolution and host range expansion.</title>
        <authorList>
            <person name="Wyka S.A."/>
            <person name="Mondo S.J."/>
            <person name="Liu M."/>
            <person name="Dettman J."/>
            <person name="Nalam V."/>
            <person name="Broders K.D."/>
        </authorList>
    </citation>
    <scope>NUCLEOTIDE SEQUENCE</scope>
    <source>
        <strain evidence="1">CCC 1102</strain>
        <strain evidence="2 3">LM583</strain>
    </source>
</reference>
<evidence type="ECO:0000313" key="1">
    <source>
        <dbReference type="EMBL" id="KAG5965775.1"/>
    </source>
</evidence>
<gene>
    <name evidence="1" type="ORF">E4U56_001582</name>
    <name evidence="2" type="ORF">E4U57_001602</name>
</gene>
<dbReference type="AlphaFoldDB" id="A0A9P7MQB6"/>